<accession>A0AC35TNR8</accession>
<evidence type="ECO:0000313" key="1">
    <source>
        <dbReference type="Proteomes" id="UP000095286"/>
    </source>
</evidence>
<sequence length="234" mass="26476">MTKVHGKRYAYKFDFQGLTQQTHSPGYKPFNPLFPSGTGNVSKHAIPAHLISNSAHFNINRVDSGLSKRKPTNRHNTIDPATFPNPVSNLPTNNSIPYMQTNFAYPVPNQMDSHFVNTLNKETNPQQSSFKTIPSFANPSPIDNQSIPTNYQSNETNNYPFTDFRSQPWQRPPENAYMYHNTLTSLDLNHSYSSLHQPNNLLPQFNVPHLNYQNTLPANASFLPPNPPNQPNDS</sequence>
<dbReference type="Proteomes" id="UP000095286">
    <property type="component" value="Unplaced"/>
</dbReference>
<organism evidence="1 2">
    <name type="scientific">Rhabditophanes sp. KR3021</name>
    <dbReference type="NCBI Taxonomy" id="114890"/>
    <lineage>
        <taxon>Eukaryota</taxon>
        <taxon>Metazoa</taxon>
        <taxon>Ecdysozoa</taxon>
        <taxon>Nematoda</taxon>
        <taxon>Chromadorea</taxon>
        <taxon>Rhabditida</taxon>
        <taxon>Tylenchina</taxon>
        <taxon>Panagrolaimomorpha</taxon>
        <taxon>Strongyloidoidea</taxon>
        <taxon>Alloionematidae</taxon>
        <taxon>Rhabditophanes</taxon>
    </lineage>
</organism>
<evidence type="ECO:0000313" key="2">
    <source>
        <dbReference type="WBParaSite" id="RSKR_0000239632.1"/>
    </source>
</evidence>
<reference evidence="2" key="1">
    <citation type="submission" date="2016-11" db="UniProtKB">
        <authorList>
            <consortium name="WormBaseParasite"/>
        </authorList>
    </citation>
    <scope>IDENTIFICATION</scope>
    <source>
        <strain evidence="2">KR3021</strain>
    </source>
</reference>
<name>A0AC35TNR8_9BILA</name>
<protein>
    <submittedName>
        <fullName evidence="2">ETS domain-containing protein</fullName>
    </submittedName>
</protein>
<proteinExistence type="predicted"/>
<dbReference type="WBParaSite" id="RSKR_0000239632.1">
    <property type="protein sequence ID" value="RSKR_0000239632.1"/>
    <property type="gene ID" value="RSKR_0000239632"/>
</dbReference>